<protein>
    <submittedName>
        <fullName evidence="2">Uncharacterized protein</fullName>
    </submittedName>
</protein>
<gene>
    <name evidence="2" type="ORF">X975_22357</name>
</gene>
<evidence type="ECO:0000313" key="2">
    <source>
        <dbReference type="EMBL" id="KFM71819.1"/>
    </source>
</evidence>
<name>A0A087U380_STEMI</name>
<proteinExistence type="predicted"/>
<dbReference type="AlphaFoldDB" id="A0A087U380"/>
<comment type="subcellular location">
    <subcellularLocation>
        <location evidence="1">Nucleus</location>
    </subcellularLocation>
</comment>
<dbReference type="OrthoDB" id="6435261at2759"/>
<dbReference type="PANTHER" id="PTHR47326:SF1">
    <property type="entry name" value="HTH PSQ-TYPE DOMAIN-CONTAINING PROTEIN"/>
    <property type="match status" value="1"/>
</dbReference>
<dbReference type="InterPro" id="IPR009057">
    <property type="entry name" value="Homeodomain-like_sf"/>
</dbReference>
<evidence type="ECO:0000256" key="1">
    <source>
        <dbReference type="ARBA" id="ARBA00004123"/>
    </source>
</evidence>
<keyword evidence="3" id="KW-1185">Reference proteome</keyword>
<dbReference type="GO" id="GO:0003676">
    <property type="term" value="F:nucleic acid binding"/>
    <property type="evidence" value="ECO:0007669"/>
    <property type="project" value="InterPro"/>
</dbReference>
<organism evidence="2 3">
    <name type="scientific">Stegodyphus mimosarum</name>
    <name type="common">African social velvet spider</name>
    <dbReference type="NCBI Taxonomy" id="407821"/>
    <lineage>
        <taxon>Eukaryota</taxon>
        <taxon>Metazoa</taxon>
        <taxon>Ecdysozoa</taxon>
        <taxon>Arthropoda</taxon>
        <taxon>Chelicerata</taxon>
        <taxon>Arachnida</taxon>
        <taxon>Araneae</taxon>
        <taxon>Araneomorphae</taxon>
        <taxon>Entelegynae</taxon>
        <taxon>Eresoidea</taxon>
        <taxon>Eresidae</taxon>
        <taxon>Stegodyphus</taxon>
    </lineage>
</organism>
<sequence>MTSTRRMENSERWRDVGRIEAGQSITDVAIFFGVHHSVISRLWKQLQATQTVVRRHVAGRPRVTTPAEDRYIAIVAKRSRRATSTRVTFMVTASIEELQPRVFSQKDGAPPHWGTIVHTSLNDHFIGRWIGREGRIPWPPRSPDITPLDFFILGFVKNNVYRRSVPNIDDLKARITTAVASVDADMLAGTWCKIEYRLDILRATKGAHMEVH</sequence>
<dbReference type="EMBL" id="KK117941">
    <property type="protein sequence ID" value="KFM71819.1"/>
    <property type="molecule type" value="Genomic_DNA"/>
</dbReference>
<evidence type="ECO:0000313" key="3">
    <source>
        <dbReference type="Proteomes" id="UP000054359"/>
    </source>
</evidence>
<accession>A0A087U380</accession>
<feature type="non-terminal residue" evidence="2">
    <location>
        <position position="212"/>
    </location>
</feature>
<dbReference type="Proteomes" id="UP000054359">
    <property type="component" value="Unassembled WGS sequence"/>
</dbReference>
<dbReference type="SUPFAM" id="SSF46689">
    <property type="entry name" value="Homeodomain-like"/>
    <property type="match status" value="1"/>
</dbReference>
<dbReference type="Gene3D" id="3.30.420.10">
    <property type="entry name" value="Ribonuclease H-like superfamily/Ribonuclease H"/>
    <property type="match status" value="1"/>
</dbReference>
<dbReference type="GO" id="GO:0005634">
    <property type="term" value="C:nucleus"/>
    <property type="evidence" value="ECO:0007669"/>
    <property type="project" value="UniProtKB-SubCell"/>
</dbReference>
<reference evidence="2 3" key="1">
    <citation type="submission" date="2013-11" db="EMBL/GenBank/DDBJ databases">
        <title>Genome sequencing of Stegodyphus mimosarum.</title>
        <authorList>
            <person name="Bechsgaard J."/>
        </authorList>
    </citation>
    <scope>NUCLEOTIDE SEQUENCE [LARGE SCALE GENOMIC DNA]</scope>
</reference>
<dbReference type="InterPro" id="IPR036397">
    <property type="entry name" value="RNaseH_sf"/>
</dbReference>
<dbReference type="PANTHER" id="PTHR47326">
    <property type="entry name" value="TRANSPOSABLE ELEMENT TC3 TRANSPOSASE-LIKE PROTEIN"/>
    <property type="match status" value="1"/>
</dbReference>